<evidence type="ECO:0000313" key="6">
    <source>
        <dbReference type="EMBL" id="KAG2192034.1"/>
    </source>
</evidence>
<comment type="caution">
    <text evidence="6">The sequence shown here is derived from an EMBL/GenBank/DDBJ whole genome shotgun (WGS) entry which is preliminary data.</text>
</comment>
<name>A0A8H7QH33_9FUNG</name>
<feature type="repeat" description="WD" evidence="3">
    <location>
        <begin position="765"/>
        <end position="799"/>
    </location>
</feature>
<dbReference type="InterPro" id="IPR040324">
    <property type="entry name" value="WDR44/Dgr2"/>
</dbReference>
<evidence type="ECO:0000259" key="5">
    <source>
        <dbReference type="PROSITE" id="PS50181"/>
    </source>
</evidence>
<feature type="region of interest" description="Disordered" evidence="4">
    <location>
        <begin position="583"/>
        <end position="602"/>
    </location>
</feature>
<dbReference type="PROSITE" id="PS50294">
    <property type="entry name" value="WD_REPEATS_REGION"/>
    <property type="match status" value="1"/>
</dbReference>
<evidence type="ECO:0000256" key="2">
    <source>
        <dbReference type="ARBA" id="ARBA00022737"/>
    </source>
</evidence>
<evidence type="ECO:0000256" key="1">
    <source>
        <dbReference type="ARBA" id="ARBA00022574"/>
    </source>
</evidence>
<gene>
    <name evidence="6" type="ORF">INT46_003861</name>
</gene>
<dbReference type="InterPro" id="IPR032675">
    <property type="entry name" value="LRR_dom_sf"/>
</dbReference>
<dbReference type="Pfam" id="PF00400">
    <property type="entry name" value="WD40"/>
    <property type="match status" value="4"/>
</dbReference>
<evidence type="ECO:0000256" key="3">
    <source>
        <dbReference type="PROSITE-ProRule" id="PRU00221"/>
    </source>
</evidence>
<feature type="region of interest" description="Disordered" evidence="4">
    <location>
        <begin position="528"/>
        <end position="567"/>
    </location>
</feature>
<dbReference type="Proteomes" id="UP000650833">
    <property type="component" value="Unassembled WGS sequence"/>
</dbReference>
<dbReference type="OrthoDB" id="1932312at2759"/>
<dbReference type="InterPro" id="IPR015943">
    <property type="entry name" value="WD40/YVTN_repeat-like_dom_sf"/>
</dbReference>
<dbReference type="SUPFAM" id="SSF81383">
    <property type="entry name" value="F-box domain"/>
    <property type="match status" value="1"/>
</dbReference>
<keyword evidence="7" id="KW-1185">Reference proteome</keyword>
<dbReference type="Gene3D" id="3.80.10.10">
    <property type="entry name" value="Ribonuclease Inhibitor"/>
    <property type="match status" value="1"/>
</dbReference>
<feature type="domain" description="F-box" evidence="5">
    <location>
        <begin position="1"/>
        <end position="44"/>
    </location>
</feature>
<dbReference type="SMART" id="SM00320">
    <property type="entry name" value="WD40"/>
    <property type="match status" value="4"/>
</dbReference>
<dbReference type="InterPro" id="IPR036047">
    <property type="entry name" value="F-box-like_dom_sf"/>
</dbReference>
<evidence type="ECO:0000313" key="7">
    <source>
        <dbReference type="Proteomes" id="UP000650833"/>
    </source>
</evidence>
<keyword evidence="2" id="KW-0677">Repeat</keyword>
<dbReference type="SUPFAM" id="SSF52047">
    <property type="entry name" value="RNI-like"/>
    <property type="match status" value="1"/>
</dbReference>
<dbReference type="InterPro" id="IPR036322">
    <property type="entry name" value="WD40_repeat_dom_sf"/>
</dbReference>
<dbReference type="PANTHER" id="PTHR14221">
    <property type="entry name" value="WD REPEAT DOMAIN 44"/>
    <property type="match status" value="1"/>
</dbReference>
<sequence>MDRLPLEIYNQITSYLTCSEKRKLLLVCRHWHNMIKNGNLFNNFSIKGHRKFEVAALFFEQNKSYRKQVRSLRLNKSEVNPKCILSIPVHFPWIQDFVWAHYGACDYEDEAVIDKNIVNHWKNMISFEEINRNPLSKKILISGGFRNLTQLTINLHFGDADCRPIFKHLMNAPKLKQLDLVSPKMTLLDLEEIHCNAPQLKTLYLTDIRQEGDELFEAQLDVGTMSIAKGLISLRMRNMRMLGGGHGLSSSWMTYMAVKYKDLNHLTIDGVGMTRGRQDYYESKLADIAAGCPQLKSYRVNIFPITPKILTAMDNNNTQLKRIYIIEDPIVEQIDNLLKSHQTHSLETVIMDYIHFDSNTLFNALKEFSKLKHLEIGNKFVKSIYLDVIFQKLENLETLKLSTFNISLESNHMNNLQTKLKCLILEKVIINNVNMEVMSFISKTCPDLSKLSIQGQIEDDNILSNDYYKVNNQRQITWYKFKGRNLQESFQVNNAPIFPFSEDQPHVSIVYEGSTSLKIGGTDIPNCPLATSSNSEKKYHSRTSSISFEENQHGTISSQSKNRYSTTPTGYIKHARVHSWSESSYRSASPFSSTGRRSHDSNRTSVLVGVHNQFHPPSQEMPPHEKPYVKINTKIKTNKRFNRIVLAQTLAVDTAEVYASTGVKIEDKGTEDPKQPMGAIWANRFSKNGKYMATGGQSCVVNVWKVLRDLERNDNIDIQDLLPHEPSIKVFHDAPVRTYVGHTADVLDISWSKNNFLISSSMDKTVRHLDVVTSVKFHPKDDRFFLSGSFDCKVRLWSIPEKRVAFWNEIPSGNMITAVGFTLDGRTACVGANTGDVFFFETQGLKYNTQILVKNHRHKRGKKVTGIEPMPGIPLGEERILVTTNDSRIWIINMKDKSFVYKYKGIDNPVLQIRASFSDDGRYIICGSEDGCVYLWCTDQVNYSPFQHWHDSRIKAAVALGNLGDQMLQITMQNVNFSDEKPGGVVGWLKRGEQRMIDKLRSRNEHFTAHQHVVTSAIFAPTKTRQLLAKTGGDIIFDNTPVYTHRDPHSDIDSDDSDLAYHDALSESRKSRTSSQFNNEFGASKQDQDMDDLRRILMSEFEEATQEERDRFDYPDSQIIISADLHGAIKVWRMDSGFYQNEGVAGEDVSVINDNDAFATSIPPDNKVGSLHKNMEKSRKKGPLANMLARFK</sequence>
<protein>
    <recommendedName>
        <fullName evidence="5">F-box domain-containing protein</fullName>
    </recommendedName>
</protein>
<accession>A0A8H7QH33</accession>
<proteinExistence type="predicted"/>
<dbReference type="EMBL" id="JAEPRC010000765">
    <property type="protein sequence ID" value="KAG2192034.1"/>
    <property type="molecule type" value="Genomic_DNA"/>
</dbReference>
<reference evidence="6" key="1">
    <citation type="submission" date="2020-12" db="EMBL/GenBank/DDBJ databases">
        <title>Metabolic potential, ecology and presence of endohyphal bacteria is reflected in genomic diversity of Mucoromycotina.</title>
        <authorList>
            <person name="Muszewska A."/>
            <person name="Okrasinska A."/>
            <person name="Steczkiewicz K."/>
            <person name="Drgas O."/>
            <person name="Orlowska M."/>
            <person name="Perlinska-Lenart U."/>
            <person name="Aleksandrzak-Piekarczyk T."/>
            <person name="Szatraj K."/>
            <person name="Zielenkiewicz U."/>
            <person name="Pilsyk S."/>
            <person name="Malc E."/>
            <person name="Mieczkowski P."/>
            <person name="Kruszewska J.S."/>
            <person name="Biernat P."/>
            <person name="Pawlowska J."/>
        </authorList>
    </citation>
    <scope>NUCLEOTIDE SEQUENCE</scope>
    <source>
        <strain evidence="6">CBS 226.32</strain>
    </source>
</reference>
<dbReference type="SUPFAM" id="SSF50978">
    <property type="entry name" value="WD40 repeat-like"/>
    <property type="match status" value="1"/>
</dbReference>
<dbReference type="Gene3D" id="2.130.10.10">
    <property type="entry name" value="YVTN repeat-like/Quinoprotein amine dehydrogenase"/>
    <property type="match status" value="1"/>
</dbReference>
<dbReference type="PROSITE" id="PS50082">
    <property type="entry name" value="WD_REPEATS_2"/>
    <property type="match status" value="2"/>
</dbReference>
<evidence type="ECO:0000256" key="4">
    <source>
        <dbReference type="SAM" id="MobiDB-lite"/>
    </source>
</evidence>
<keyword evidence="1 3" id="KW-0853">WD repeat</keyword>
<feature type="region of interest" description="Disordered" evidence="4">
    <location>
        <begin position="1065"/>
        <end position="1085"/>
    </location>
</feature>
<dbReference type="PANTHER" id="PTHR14221:SF0">
    <property type="entry name" value="WD REPEAT-CONTAINING PROTEIN 44"/>
    <property type="match status" value="1"/>
</dbReference>
<feature type="repeat" description="WD" evidence="3">
    <location>
        <begin position="916"/>
        <end position="936"/>
    </location>
</feature>
<organism evidence="6 7">
    <name type="scientific">Mucor plumbeus</name>
    <dbReference type="NCBI Taxonomy" id="97098"/>
    <lineage>
        <taxon>Eukaryota</taxon>
        <taxon>Fungi</taxon>
        <taxon>Fungi incertae sedis</taxon>
        <taxon>Mucoromycota</taxon>
        <taxon>Mucoromycotina</taxon>
        <taxon>Mucoromycetes</taxon>
        <taxon>Mucorales</taxon>
        <taxon>Mucorineae</taxon>
        <taxon>Mucoraceae</taxon>
        <taxon>Mucor</taxon>
    </lineage>
</organism>
<feature type="compositionally biased region" description="Polar residues" evidence="4">
    <location>
        <begin position="583"/>
        <end position="595"/>
    </location>
</feature>
<dbReference type="AlphaFoldDB" id="A0A8H7QH33"/>
<dbReference type="InterPro" id="IPR001810">
    <property type="entry name" value="F-box_dom"/>
</dbReference>
<feature type="compositionally biased region" description="Polar residues" evidence="4">
    <location>
        <begin position="542"/>
        <end position="567"/>
    </location>
</feature>
<dbReference type="SMART" id="SM00256">
    <property type="entry name" value="FBOX"/>
    <property type="match status" value="1"/>
</dbReference>
<dbReference type="PROSITE" id="PS50181">
    <property type="entry name" value="FBOX"/>
    <property type="match status" value="1"/>
</dbReference>
<dbReference type="Pfam" id="PF12937">
    <property type="entry name" value="F-box-like"/>
    <property type="match status" value="1"/>
</dbReference>
<dbReference type="InterPro" id="IPR001680">
    <property type="entry name" value="WD40_rpt"/>
</dbReference>